<accession>A0ABR2UFF3</accession>
<gene>
    <name evidence="1" type="ORF">SUNI508_12099</name>
</gene>
<comment type="caution">
    <text evidence="1">The sequence shown here is derived from an EMBL/GenBank/DDBJ whole genome shotgun (WGS) entry which is preliminary data.</text>
</comment>
<dbReference type="InterPro" id="IPR052356">
    <property type="entry name" value="Thiol_S-MT"/>
</dbReference>
<dbReference type="SUPFAM" id="SSF53335">
    <property type="entry name" value="S-adenosyl-L-methionine-dependent methyltransferases"/>
    <property type="match status" value="1"/>
</dbReference>
<keyword evidence="2" id="KW-1185">Reference proteome</keyword>
<reference evidence="1 2" key="1">
    <citation type="journal article" date="2024" name="J. Plant Pathol.">
        <title>Sequence and assembly of the genome of Seiridium unicorne, isolate CBS 538.82, causal agent of cypress canker disease.</title>
        <authorList>
            <person name="Scali E."/>
            <person name="Rocca G.D."/>
            <person name="Danti R."/>
            <person name="Garbelotto M."/>
            <person name="Barberini S."/>
            <person name="Baroncelli R."/>
            <person name="Emiliani G."/>
        </authorList>
    </citation>
    <scope>NUCLEOTIDE SEQUENCE [LARGE SCALE GENOMIC DNA]</scope>
    <source>
        <strain evidence="1 2">BM-138-508</strain>
    </source>
</reference>
<proteinExistence type="predicted"/>
<dbReference type="Pfam" id="PF13489">
    <property type="entry name" value="Methyltransf_23"/>
    <property type="match status" value="1"/>
</dbReference>
<dbReference type="EMBL" id="JARVKF010000443">
    <property type="protein sequence ID" value="KAK9413114.1"/>
    <property type="molecule type" value="Genomic_DNA"/>
</dbReference>
<dbReference type="InterPro" id="IPR029063">
    <property type="entry name" value="SAM-dependent_MTases_sf"/>
</dbReference>
<name>A0ABR2UFF3_9PEZI</name>
<keyword evidence="1" id="KW-0489">Methyltransferase</keyword>
<evidence type="ECO:0000313" key="1">
    <source>
        <dbReference type="EMBL" id="KAK9413114.1"/>
    </source>
</evidence>
<sequence length="308" mass="34387">MAITAQIVEAIWALVDPWFFMGISASWLPYTIKTLVKDGHTGTLSSPSKFQDAWFSNFWGWAGPNIKLRAQERVLPLLEGRVQGGRIVDGPIGPGIEGVCIEVGPGSGFWVDIFSDKRLDSSTGATSNDVGTGLQDAAANQGGNRNPVTRVYGVEPSHDQHVNLRKNISEAGLENVYEIVPVGIEDLDNPSKWGDKIEKGSVDCIVSILCLCSIPDPQHNLKELYKYLKPGGRWYVYEHVRIDHSWGMRMYQAFVNLFWPHFLGGCQLCRPTELWMKEAGPWEKIDVGQPSDEQWHQVVPHILGVYTK</sequence>
<protein>
    <submittedName>
        <fullName evidence="1">Methyltransferase</fullName>
    </submittedName>
</protein>
<evidence type="ECO:0000313" key="2">
    <source>
        <dbReference type="Proteomes" id="UP001408356"/>
    </source>
</evidence>
<dbReference type="Proteomes" id="UP001408356">
    <property type="component" value="Unassembled WGS sequence"/>
</dbReference>
<dbReference type="PANTHER" id="PTHR45036:SF1">
    <property type="entry name" value="METHYLTRANSFERASE LIKE 7A"/>
    <property type="match status" value="1"/>
</dbReference>
<keyword evidence="1" id="KW-0808">Transferase</keyword>
<dbReference type="Gene3D" id="3.40.50.150">
    <property type="entry name" value="Vaccinia Virus protein VP39"/>
    <property type="match status" value="1"/>
</dbReference>
<dbReference type="GO" id="GO:0032259">
    <property type="term" value="P:methylation"/>
    <property type="evidence" value="ECO:0007669"/>
    <property type="project" value="UniProtKB-KW"/>
</dbReference>
<dbReference type="CDD" id="cd02440">
    <property type="entry name" value="AdoMet_MTases"/>
    <property type="match status" value="1"/>
</dbReference>
<organism evidence="1 2">
    <name type="scientific">Seiridium unicorne</name>
    <dbReference type="NCBI Taxonomy" id="138068"/>
    <lineage>
        <taxon>Eukaryota</taxon>
        <taxon>Fungi</taxon>
        <taxon>Dikarya</taxon>
        <taxon>Ascomycota</taxon>
        <taxon>Pezizomycotina</taxon>
        <taxon>Sordariomycetes</taxon>
        <taxon>Xylariomycetidae</taxon>
        <taxon>Amphisphaeriales</taxon>
        <taxon>Sporocadaceae</taxon>
        <taxon>Seiridium</taxon>
    </lineage>
</organism>
<dbReference type="GO" id="GO:0008168">
    <property type="term" value="F:methyltransferase activity"/>
    <property type="evidence" value="ECO:0007669"/>
    <property type="project" value="UniProtKB-KW"/>
</dbReference>
<dbReference type="PANTHER" id="PTHR45036">
    <property type="entry name" value="METHYLTRANSFERASE LIKE 7B"/>
    <property type="match status" value="1"/>
</dbReference>